<reference evidence="3 4" key="1">
    <citation type="submission" date="2019-04" db="EMBL/GenBank/DDBJ databases">
        <title>Streptomyces oryziradicis sp. nov., a novel actinomycete isolated from rhizosphere soil of rice (Oryza sativa L.).</title>
        <authorList>
            <person name="Li C."/>
        </authorList>
    </citation>
    <scope>NUCLEOTIDE SEQUENCE [LARGE SCALE GENOMIC DNA]</scope>
    <source>
        <strain evidence="3 4">NEAU-C40</strain>
    </source>
</reference>
<gene>
    <name evidence="3" type="ORF">FCI23_23145</name>
</gene>
<sequence length="196" mass="21756">MSRIRVLCLHGYHGSGPILREQMKPLAEDLEETVEFVYVDAPSLSTGDFGWWHHEFRGWERTRDWMADLFAQQRHFDGVFGFSQGAALVSLLVGMRGSDGQAGGRKPLSFEFAMMVGGFRSDSSKHANLYASLDSYTLPSLHIMGRSDSIVPIEDSRDLSDHFTSPVVLEHSGGHVIPGTPFIRNNVALFLGRMAG</sequence>
<accession>A0A4U0SHT4</accession>
<dbReference type="AlphaFoldDB" id="A0A4U0SHT4"/>
<feature type="domain" description="Serine hydrolase" evidence="2">
    <location>
        <begin position="3"/>
        <end position="179"/>
    </location>
</feature>
<dbReference type="PANTHER" id="PTHR48070:SF6">
    <property type="entry name" value="ESTERASE OVCA2"/>
    <property type="match status" value="1"/>
</dbReference>
<dbReference type="EMBL" id="SUMC01000023">
    <property type="protein sequence ID" value="TKA09250.1"/>
    <property type="molecule type" value="Genomic_DNA"/>
</dbReference>
<organism evidence="3 4">
    <name type="scientific">Actinacidiphila oryziradicis</name>
    <dbReference type="NCBI Taxonomy" id="2571141"/>
    <lineage>
        <taxon>Bacteria</taxon>
        <taxon>Bacillati</taxon>
        <taxon>Actinomycetota</taxon>
        <taxon>Actinomycetes</taxon>
        <taxon>Kitasatosporales</taxon>
        <taxon>Streptomycetaceae</taxon>
        <taxon>Actinacidiphila</taxon>
    </lineage>
</organism>
<dbReference type="GO" id="GO:0016787">
    <property type="term" value="F:hydrolase activity"/>
    <property type="evidence" value="ECO:0007669"/>
    <property type="project" value="UniProtKB-KW"/>
</dbReference>
<evidence type="ECO:0000313" key="4">
    <source>
        <dbReference type="Proteomes" id="UP000305778"/>
    </source>
</evidence>
<comment type="caution">
    <text evidence="3">The sequence shown here is derived from an EMBL/GenBank/DDBJ whole genome shotgun (WGS) entry which is preliminary data.</text>
</comment>
<dbReference type="Proteomes" id="UP000305778">
    <property type="component" value="Unassembled WGS sequence"/>
</dbReference>
<evidence type="ECO:0000256" key="1">
    <source>
        <dbReference type="ARBA" id="ARBA00022801"/>
    </source>
</evidence>
<dbReference type="GO" id="GO:0005737">
    <property type="term" value="C:cytoplasm"/>
    <property type="evidence" value="ECO:0007669"/>
    <property type="project" value="TreeGrafter"/>
</dbReference>
<name>A0A4U0SHT4_9ACTN</name>
<dbReference type="InterPro" id="IPR029058">
    <property type="entry name" value="AB_hydrolase_fold"/>
</dbReference>
<proteinExistence type="predicted"/>
<dbReference type="SUPFAM" id="SSF53474">
    <property type="entry name" value="alpha/beta-Hydrolases"/>
    <property type="match status" value="1"/>
</dbReference>
<dbReference type="InterPro" id="IPR050593">
    <property type="entry name" value="LovG"/>
</dbReference>
<keyword evidence="1" id="KW-0378">Hydrolase</keyword>
<dbReference type="Pfam" id="PF03959">
    <property type="entry name" value="FSH1"/>
    <property type="match status" value="1"/>
</dbReference>
<dbReference type="InterPro" id="IPR005645">
    <property type="entry name" value="FSH-like_dom"/>
</dbReference>
<dbReference type="PANTHER" id="PTHR48070">
    <property type="entry name" value="ESTERASE OVCA2"/>
    <property type="match status" value="1"/>
</dbReference>
<evidence type="ECO:0000259" key="2">
    <source>
        <dbReference type="Pfam" id="PF03959"/>
    </source>
</evidence>
<dbReference type="OrthoDB" id="5191678at2"/>
<keyword evidence="4" id="KW-1185">Reference proteome</keyword>
<dbReference type="Gene3D" id="3.40.50.1820">
    <property type="entry name" value="alpha/beta hydrolase"/>
    <property type="match status" value="1"/>
</dbReference>
<protein>
    <recommendedName>
        <fullName evidence="2">Serine hydrolase domain-containing protein</fullName>
    </recommendedName>
</protein>
<evidence type="ECO:0000313" key="3">
    <source>
        <dbReference type="EMBL" id="TKA09250.1"/>
    </source>
</evidence>
<dbReference type="RefSeq" id="WP_136725857.1">
    <property type="nucleotide sequence ID" value="NZ_SUMC01000023.1"/>
</dbReference>